<dbReference type="PATRIC" id="fig|935700.4.peg.3702"/>
<comment type="caution">
    <text evidence="1">The sequence shown here is derived from an EMBL/GenBank/DDBJ whole genome shotgun (WGS) entry which is preliminary data.</text>
</comment>
<name>A0A0D1EAC8_9RHOB</name>
<gene>
    <name evidence="1" type="ORF">jaqu_35910</name>
</gene>
<organism evidence="1 2">
    <name type="scientific">Jannaschia aquimarina</name>
    <dbReference type="NCBI Taxonomy" id="935700"/>
    <lineage>
        <taxon>Bacteria</taxon>
        <taxon>Pseudomonadati</taxon>
        <taxon>Pseudomonadota</taxon>
        <taxon>Alphaproteobacteria</taxon>
        <taxon>Rhodobacterales</taxon>
        <taxon>Roseobacteraceae</taxon>
        <taxon>Jannaschia</taxon>
    </lineage>
</organism>
<evidence type="ECO:0000313" key="2">
    <source>
        <dbReference type="Proteomes" id="UP000032232"/>
    </source>
</evidence>
<evidence type="ECO:0000313" key="1">
    <source>
        <dbReference type="EMBL" id="KIT14649.1"/>
    </source>
</evidence>
<keyword evidence="2" id="KW-1185">Reference proteome</keyword>
<protein>
    <submittedName>
        <fullName evidence="1">Uncharacterized protein</fullName>
    </submittedName>
</protein>
<accession>A0A0D1EAC8</accession>
<sequence>MMPICPDGLENSVSEWRMSPGLVHEIRVIARTPG</sequence>
<proteinExistence type="predicted"/>
<dbReference type="Proteomes" id="UP000032232">
    <property type="component" value="Unassembled WGS sequence"/>
</dbReference>
<dbReference type="AlphaFoldDB" id="A0A0D1EAC8"/>
<dbReference type="EMBL" id="JYFE01000068">
    <property type="protein sequence ID" value="KIT14649.1"/>
    <property type="molecule type" value="Genomic_DNA"/>
</dbReference>
<reference evidence="1 2" key="1">
    <citation type="submission" date="2015-02" db="EMBL/GenBank/DDBJ databases">
        <title>Genome Sequence of Jannaschia aquimarina DSM28248, a member of the Roseobacter clade.</title>
        <authorList>
            <person name="Voget S."/>
            <person name="Daniel R."/>
        </authorList>
    </citation>
    <scope>NUCLEOTIDE SEQUENCE [LARGE SCALE GENOMIC DNA]</scope>
    <source>
        <strain evidence="1 2">GSW-M26</strain>
    </source>
</reference>
<dbReference type="STRING" id="935700.jaqu_35910"/>